<comment type="caution">
    <text evidence="9">The sequence shown here is derived from an EMBL/GenBank/DDBJ whole genome shotgun (WGS) entry which is preliminary data.</text>
</comment>
<gene>
    <name evidence="9" type="ORF">ACFP3R_02870</name>
</gene>
<dbReference type="EMBL" id="JBHSQO010000002">
    <property type="protein sequence ID" value="MFC6088202.1"/>
    <property type="molecule type" value="Genomic_DNA"/>
</dbReference>
<dbReference type="RefSeq" id="WP_380632398.1">
    <property type="nucleotide sequence ID" value="NZ_JBHSQO010000002.1"/>
</dbReference>
<keyword evidence="4" id="KW-0572">Peptidoglycan-anchor</keyword>
<dbReference type="InterPro" id="IPR023849">
    <property type="entry name" value="TQXA_dom"/>
</dbReference>
<protein>
    <submittedName>
        <fullName evidence="9">Thioester domain-containing protein</fullName>
    </submittedName>
</protein>
<keyword evidence="10" id="KW-1185">Reference proteome</keyword>
<evidence type="ECO:0000259" key="8">
    <source>
        <dbReference type="PROSITE" id="PS50847"/>
    </source>
</evidence>
<dbReference type="InterPro" id="IPR019931">
    <property type="entry name" value="LPXTG_anchor"/>
</dbReference>
<evidence type="ECO:0000313" key="9">
    <source>
        <dbReference type="EMBL" id="MFC6088202.1"/>
    </source>
</evidence>
<keyword evidence="6" id="KW-0472">Membrane</keyword>
<feature type="chain" id="PRO_5046478732" evidence="7">
    <location>
        <begin position="30"/>
        <end position="424"/>
    </location>
</feature>
<evidence type="ECO:0000256" key="2">
    <source>
        <dbReference type="ARBA" id="ARBA00022525"/>
    </source>
</evidence>
<accession>A0ABW1NZS1</accession>
<name>A0ABW1NZS1_9PSEU</name>
<evidence type="ECO:0000256" key="5">
    <source>
        <dbReference type="SAM" id="MobiDB-lite"/>
    </source>
</evidence>
<organism evidence="9 10">
    <name type="scientific">Saccharothrix lopnurensis</name>
    <dbReference type="NCBI Taxonomy" id="1670621"/>
    <lineage>
        <taxon>Bacteria</taxon>
        <taxon>Bacillati</taxon>
        <taxon>Actinomycetota</taxon>
        <taxon>Actinomycetes</taxon>
        <taxon>Pseudonocardiales</taxon>
        <taxon>Pseudonocardiaceae</taxon>
        <taxon>Saccharothrix</taxon>
    </lineage>
</organism>
<dbReference type="NCBIfam" id="TIGR01167">
    <property type="entry name" value="LPXTG_anchor"/>
    <property type="match status" value="1"/>
</dbReference>
<dbReference type="Proteomes" id="UP001596220">
    <property type="component" value="Unassembled WGS sequence"/>
</dbReference>
<evidence type="ECO:0000256" key="6">
    <source>
        <dbReference type="SAM" id="Phobius"/>
    </source>
</evidence>
<reference evidence="10" key="1">
    <citation type="journal article" date="2019" name="Int. J. Syst. Evol. Microbiol.">
        <title>The Global Catalogue of Microorganisms (GCM) 10K type strain sequencing project: providing services to taxonomists for standard genome sequencing and annotation.</title>
        <authorList>
            <consortium name="The Broad Institute Genomics Platform"/>
            <consortium name="The Broad Institute Genome Sequencing Center for Infectious Disease"/>
            <person name="Wu L."/>
            <person name="Ma J."/>
        </authorList>
    </citation>
    <scope>NUCLEOTIDE SEQUENCE [LARGE SCALE GENOMIC DNA]</scope>
    <source>
        <strain evidence="10">CGMCC 4.7246</strain>
    </source>
</reference>
<dbReference type="NCBIfam" id="TIGR03934">
    <property type="entry name" value="TQXA_dom"/>
    <property type="match status" value="1"/>
</dbReference>
<feature type="region of interest" description="Disordered" evidence="5">
    <location>
        <begin position="350"/>
        <end position="372"/>
    </location>
</feature>
<evidence type="ECO:0000313" key="10">
    <source>
        <dbReference type="Proteomes" id="UP001596220"/>
    </source>
</evidence>
<dbReference type="InterPro" id="IPR013552">
    <property type="entry name" value="Thioester_dom"/>
</dbReference>
<evidence type="ECO:0000256" key="4">
    <source>
        <dbReference type="ARBA" id="ARBA00023088"/>
    </source>
</evidence>
<proteinExistence type="predicted"/>
<keyword evidence="6" id="KW-1133">Transmembrane helix</keyword>
<evidence type="ECO:0000256" key="1">
    <source>
        <dbReference type="ARBA" id="ARBA00022512"/>
    </source>
</evidence>
<evidence type="ECO:0000256" key="7">
    <source>
        <dbReference type="SAM" id="SignalP"/>
    </source>
</evidence>
<keyword evidence="2" id="KW-0964">Secreted</keyword>
<evidence type="ECO:0000256" key="3">
    <source>
        <dbReference type="ARBA" id="ARBA00022729"/>
    </source>
</evidence>
<sequence length="424" mass="44406">MASRSTVKRLGAAILGAGLVLLPVLPAAAAEKPKVERFDEALDHEGERGMGIWLEDGSGKLLDGDKWKDGVQAHHAGLLGLKITTGDGAQTAKAYCVELPTSLDHGKELEEVDWDKHPNPGTKFKDNAGRINWILQNSYPALSVAEAGELYGIGGTKKSAVVVAAQAAIWHFSDGAVLREQDSTVEDENLPGGHVDEQVYRAYKYLIDNAQDLDEPKPTLGIDPVELSGQAGKKIGPFTVSTTATEFALTADLPAGVTLVDKDGKALQLAQANARSAAPQQRISEFWVQVDRDTAPGEVEFTASASAELRTGRLFVSAKRGQQVQSLVIASSEASNVTAKAKAKWTEAAVETTTTTPSQTSSTTPTSTTTAAPTTTTTAVVASGGDTDDLANTGASIFVPLLVGLGLLGAGAAALLVVRRKRTA</sequence>
<dbReference type="Gene3D" id="1.10.150.480">
    <property type="match status" value="1"/>
</dbReference>
<feature type="domain" description="Gram-positive cocci surface proteins LPxTG" evidence="8">
    <location>
        <begin position="390"/>
        <end position="424"/>
    </location>
</feature>
<dbReference type="PROSITE" id="PS50847">
    <property type="entry name" value="GRAM_POS_ANCHORING"/>
    <property type="match status" value="1"/>
</dbReference>
<keyword evidence="1" id="KW-0134">Cell wall</keyword>
<feature type="signal peptide" evidence="7">
    <location>
        <begin position="1"/>
        <end position="29"/>
    </location>
</feature>
<dbReference type="Pfam" id="PF08341">
    <property type="entry name" value="TED"/>
    <property type="match status" value="1"/>
</dbReference>
<feature type="transmembrane region" description="Helical" evidence="6">
    <location>
        <begin position="397"/>
        <end position="418"/>
    </location>
</feature>
<keyword evidence="3 7" id="KW-0732">Signal</keyword>
<keyword evidence="6" id="KW-0812">Transmembrane</keyword>